<feature type="transmembrane region" description="Helical" evidence="1">
    <location>
        <begin position="138"/>
        <end position="159"/>
    </location>
</feature>
<gene>
    <name evidence="2" type="ORF">CPZ25_020000</name>
</gene>
<keyword evidence="1" id="KW-0812">Transmembrane</keyword>
<keyword evidence="3" id="KW-1185">Reference proteome</keyword>
<feature type="transmembrane region" description="Helical" evidence="1">
    <location>
        <begin position="21"/>
        <end position="39"/>
    </location>
</feature>
<organism evidence="2 3">
    <name type="scientific">Eubacterium maltosivorans</name>
    <dbReference type="NCBI Taxonomy" id="2041044"/>
    <lineage>
        <taxon>Bacteria</taxon>
        <taxon>Bacillati</taxon>
        <taxon>Bacillota</taxon>
        <taxon>Clostridia</taxon>
        <taxon>Eubacteriales</taxon>
        <taxon>Eubacteriaceae</taxon>
        <taxon>Eubacterium</taxon>
    </lineage>
</organism>
<evidence type="ECO:0000313" key="3">
    <source>
        <dbReference type="Proteomes" id="UP000218387"/>
    </source>
</evidence>
<dbReference type="AlphaFoldDB" id="A0A4P9CCR2"/>
<protein>
    <recommendedName>
        <fullName evidence="4">Mg2+ and Co2+ transporter CorB</fullName>
    </recommendedName>
</protein>
<dbReference type="RefSeq" id="WP_074617740.1">
    <property type="nucleotide sequence ID" value="NZ_CP029487.1"/>
</dbReference>
<name>A0A4P9CCR2_EUBML</name>
<dbReference type="Proteomes" id="UP000218387">
    <property type="component" value="Chromosome"/>
</dbReference>
<reference evidence="2 3" key="1">
    <citation type="submission" date="2018-05" db="EMBL/GenBank/DDBJ databases">
        <title>Genome comparison of Eubacterium sp.</title>
        <authorList>
            <person name="Feng Y."/>
            <person name="Sanchez-Andrea I."/>
            <person name="Stams A.J.M."/>
            <person name="De Vos W.M."/>
        </authorList>
    </citation>
    <scope>NUCLEOTIDE SEQUENCE [LARGE SCALE GENOMIC DNA]</scope>
    <source>
        <strain evidence="2 3">YI</strain>
    </source>
</reference>
<evidence type="ECO:0000256" key="1">
    <source>
        <dbReference type="SAM" id="Phobius"/>
    </source>
</evidence>
<feature type="transmembrane region" description="Helical" evidence="1">
    <location>
        <begin position="51"/>
        <end position="78"/>
    </location>
</feature>
<proteinExistence type="predicted"/>
<keyword evidence="1" id="KW-1133">Transmembrane helix</keyword>
<dbReference type="KEGG" id="emt:CPZ25_020000"/>
<keyword evidence="1" id="KW-0472">Membrane</keyword>
<evidence type="ECO:0000313" key="2">
    <source>
        <dbReference type="EMBL" id="QCT73499.1"/>
    </source>
</evidence>
<feature type="transmembrane region" description="Helical" evidence="1">
    <location>
        <begin position="171"/>
        <end position="189"/>
    </location>
</feature>
<evidence type="ECO:0008006" key="4">
    <source>
        <dbReference type="Google" id="ProtNLM"/>
    </source>
</evidence>
<accession>A0A4P9CCR2</accession>
<sequence length="193" mass="20496">MKTNKKNLSKKELKERKHRHWVIGVSIGTFFSTMLVTYISDTLLAHTGLLISFLILFAIIAFGILADIVGVAVTAVNIEPFNAMAAKKLKGAKTAVSLVRNAPRVSNVCNDVIGDICGIVSGATGVSIATQLLRFYPLFNAVVLSLVMSGCIACLTVGGKALGKDLAMKNSTSIIHGFSLPVATVKILFKGCE</sequence>
<dbReference type="EMBL" id="CP029487">
    <property type="protein sequence ID" value="QCT73499.1"/>
    <property type="molecule type" value="Genomic_DNA"/>
</dbReference>